<dbReference type="Proteomes" id="UP000054270">
    <property type="component" value="Unassembled WGS sequence"/>
</dbReference>
<evidence type="ECO:0000313" key="3">
    <source>
        <dbReference type="Proteomes" id="UP000054270"/>
    </source>
</evidence>
<dbReference type="CDD" id="cd00167">
    <property type="entry name" value="SANT"/>
    <property type="match status" value="1"/>
</dbReference>
<dbReference type="GO" id="GO:0000500">
    <property type="term" value="C:RNA polymerase I upstream activating factor complex"/>
    <property type="evidence" value="ECO:0007669"/>
    <property type="project" value="InterPro"/>
</dbReference>
<dbReference type="GO" id="GO:0000182">
    <property type="term" value="F:rDNA binding"/>
    <property type="evidence" value="ECO:0007669"/>
    <property type="project" value="TreeGrafter"/>
</dbReference>
<dbReference type="GO" id="GO:0001181">
    <property type="term" value="F:RNA polymerase I general transcription initiation factor activity"/>
    <property type="evidence" value="ECO:0007669"/>
    <property type="project" value="TreeGrafter"/>
</dbReference>
<dbReference type="GO" id="GO:0042790">
    <property type="term" value="P:nucleolar large rRNA transcription by RNA polymerase I"/>
    <property type="evidence" value="ECO:0007669"/>
    <property type="project" value="InterPro"/>
</dbReference>
<dbReference type="InterPro" id="IPR001005">
    <property type="entry name" value="SANT/Myb"/>
</dbReference>
<dbReference type="InterPro" id="IPR039601">
    <property type="entry name" value="Rrn5"/>
</dbReference>
<feature type="compositionally biased region" description="Basic residues" evidence="1">
    <location>
        <begin position="300"/>
        <end position="320"/>
    </location>
</feature>
<dbReference type="PANTHER" id="PTHR28079:SF1">
    <property type="entry name" value="RNA POLYMERASE I-SPECIFIC TRANSCRIPTION INITIATION FACTOR RRN5"/>
    <property type="match status" value="1"/>
</dbReference>
<dbReference type="GO" id="GO:0006361">
    <property type="term" value="P:transcription initiation at RNA polymerase I promoter"/>
    <property type="evidence" value="ECO:0007669"/>
    <property type="project" value="TreeGrafter"/>
</dbReference>
<dbReference type="PANTHER" id="PTHR28079">
    <property type="entry name" value="RNA POLYMERASE I-SPECIFIC TRANSCRIPTION INITIATION FACTOR RRN5"/>
    <property type="match status" value="1"/>
</dbReference>
<dbReference type="OMA" id="YMPWPSS"/>
<dbReference type="InterPro" id="IPR009057">
    <property type="entry name" value="Homeodomain-like_sf"/>
</dbReference>
<dbReference type="EMBL" id="KN817572">
    <property type="protein sequence ID" value="KJA19907.1"/>
    <property type="molecule type" value="Genomic_DNA"/>
</dbReference>
<evidence type="ECO:0000256" key="1">
    <source>
        <dbReference type="SAM" id="MobiDB-lite"/>
    </source>
</evidence>
<evidence type="ECO:0000313" key="2">
    <source>
        <dbReference type="EMBL" id="KJA19907.1"/>
    </source>
</evidence>
<accession>A0A0D2KZK4</accession>
<dbReference type="AlphaFoldDB" id="A0A0D2KZK4"/>
<feature type="region of interest" description="Disordered" evidence="1">
    <location>
        <begin position="278"/>
        <end position="341"/>
    </location>
</feature>
<dbReference type="STRING" id="945553.A0A0D2KZK4"/>
<organism evidence="2 3">
    <name type="scientific">Hypholoma sublateritium (strain FD-334 SS-4)</name>
    <dbReference type="NCBI Taxonomy" id="945553"/>
    <lineage>
        <taxon>Eukaryota</taxon>
        <taxon>Fungi</taxon>
        <taxon>Dikarya</taxon>
        <taxon>Basidiomycota</taxon>
        <taxon>Agaricomycotina</taxon>
        <taxon>Agaricomycetes</taxon>
        <taxon>Agaricomycetidae</taxon>
        <taxon>Agaricales</taxon>
        <taxon>Agaricineae</taxon>
        <taxon>Strophariaceae</taxon>
        <taxon>Hypholoma</taxon>
    </lineage>
</organism>
<keyword evidence="3" id="KW-1185">Reference proteome</keyword>
<evidence type="ECO:0008006" key="4">
    <source>
        <dbReference type="Google" id="ProtNLM"/>
    </source>
</evidence>
<reference evidence="3" key="1">
    <citation type="submission" date="2014-04" db="EMBL/GenBank/DDBJ databases">
        <title>Evolutionary Origins and Diversification of the Mycorrhizal Mutualists.</title>
        <authorList>
            <consortium name="DOE Joint Genome Institute"/>
            <consortium name="Mycorrhizal Genomics Consortium"/>
            <person name="Kohler A."/>
            <person name="Kuo A."/>
            <person name="Nagy L.G."/>
            <person name="Floudas D."/>
            <person name="Copeland A."/>
            <person name="Barry K.W."/>
            <person name="Cichocki N."/>
            <person name="Veneault-Fourrey C."/>
            <person name="LaButti K."/>
            <person name="Lindquist E.A."/>
            <person name="Lipzen A."/>
            <person name="Lundell T."/>
            <person name="Morin E."/>
            <person name="Murat C."/>
            <person name="Riley R."/>
            <person name="Ohm R."/>
            <person name="Sun H."/>
            <person name="Tunlid A."/>
            <person name="Henrissat B."/>
            <person name="Grigoriev I.V."/>
            <person name="Hibbett D.S."/>
            <person name="Martin F."/>
        </authorList>
    </citation>
    <scope>NUCLEOTIDE SEQUENCE [LARGE SCALE GENOMIC DNA]</scope>
    <source>
        <strain evidence="3">FD-334 SS-4</strain>
    </source>
</reference>
<sequence length="455" mass="51728">MSAVGFPQLPSESYSGSSSYSEIFHTHRLSVQSHLKGQLNNDEPLLPSYLPPTSYWTAEEKDLFFHGLSIYSRLRPDLIAAHINTKNTIEVCLYLHCLQAAATENCDVISEGTGMPINPPAMELSEKWIRQEEILAGAVKGHDSCSWRADSDGVQAQSKCTCPAIGIDASGSFSKANAYLNHLDSICLTTQETIIREPLIKSQDMRLQSQMDLLEENAEGGPSNYGLAQDLGRLDNIQNVDKSSALLTPRFQNMVENDDSLINDKILQRQLKKRLYMRRKRAEKSGKPVDPVSIRLRPGREKKIRKPSKPRPKKYSTKNKVKVDSDAEDEDNMYEPHSKSGTTRPYRLKNFFQENGIDAQMLSDMDLDLFHLSTVARLLRLFNSINDPESSPDTVSISARTIQLFSDVTREFLSEIIRRAVVTKEQEIRMKRMMPVWKYERDEVRRVFTGHLFLL</sequence>
<protein>
    <recommendedName>
        <fullName evidence="4">Myb-like domain-containing protein</fullName>
    </recommendedName>
</protein>
<dbReference type="SUPFAM" id="SSF46689">
    <property type="entry name" value="Homeodomain-like"/>
    <property type="match status" value="1"/>
</dbReference>
<proteinExistence type="predicted"/>
<gene>
    <name evidence="2" type="ORF">HYPSUDRAFT_842557</name>
</gene>
<dbReference type="OrthoDB" id="2240312at2759"/>
<name>A0A0D2KZK4_HYPSF</name>